<reference evidence="1" key="1">
    <citation type="journal article" date="2021" name="Proc. Natl. Acad. Sci. U.S.A.">
        <title>A Catalog of Tens of Thousands of Viruses from Human Metagenomes Reveals Hidden Associations with Chronic Diseases.</title>
        <authorList>
            <person name="Tisza M.J."/>
            <person name="Buck C.B."/>
        </authorList>
    </citation>
    <scope>NUCLEOTIDE SEQUENCE</scope>
    <source>
        <strain evidence="1">CtYh54</strain>
    </source>
</reference>
<proteinExistence type="predicted"/>
<accession>A0A8S5MEB2</accession>
<dbReference type="EMBL" id="BK014884">
    <property type="protein sequence ID" value="DAD80582.1"/>
    <property type="molecule type" value="Genomic_DNA"/>
</dbReference>
<name>A0A8S5MEB2_9CAUD</name>
<evidence type="ECO:0000313" key="1">
    <source>
        <dbReference type="EMBL" id="DAD80582.1"/>
    </source>
</evidence>
<sequence>MGGIKNPTHTFLHFGQDYSYKGKSPYNQKRNLNEIKPLLF</sequence>
<organism evidence="1">
    <name type="scientific">Siphoviridae sp. ctYh54</name>
    <dbReference type="NCBI Taxonomy" id="2826379"/>
    <lineage>
        <taxon>Viruses</taxon>
        <taxon>Duplodnaviria</taxon>
        <taxon>Heunggongvirae</taxon>
        <taxon>Uroviricota</taxon>
        <taxon>Caudoviricetes</taxon>
    </lineage>
</organism>
<protein>
    <submittedName>
        <fullName evidence="1">Uncharacterized protein</fullName>
    </submittedName>
</protein>